<organism evidence="1 2">
    <name type="scientific">Usitatibacter palustris</name>
    <dbReference type="NCBI Taxonomy" id="2732487"/>
    <lineage>
        <taxon>Bacteria</taxon>
        <taxon>Pseudomonadati</taxon>
        <taxon>Pseudomonadota</taxon>
        <taxon>Betaproteobacteria</taxon>
        <taxon>Nitrosomonadales</taxon>
        <taxon>Usitatibacteraceae</taxon>
        <taxon>Usitatibacter</taxon>
    </lineage>
</organism>
<dbReference type="InterPro" id="IPR003386">
    <property type="entry name" value="LACT/PDAT_acylTrfase"/>
</dbReference>
<protein>
    <submittedName>
        <fullName evidence="1">Uncharacterized protein</fullName>
    </submittedName>
</protein>
<dbReference type="EMBL" id="CP053073">
    <property type="protein sequence ID" value="QJR14348.1"/>
    <property type="molecule type" value="Genomic_DNA"/>
</dbReference>
<dbReference type="Pfam" id="PF02450">
    <property type="entry name" value="LCAT"/>
    <property type="match status" value="1"/>
</dbReference>
<dbReference type="RefSeq" id="WP_212758227.1">
    <property type="nucleotide sequence ID" value="NZ_CP053073.1"/>
</dbReference>
<sequence>MKKRKTGEMPAAQQLQPPSPLLLALEGRAPWELGASLASWPFLRNAPAGDGHSLMVFPGLAAPDLSTLPLRAFLRSLGYDARGWDLKFNFGPRAGVLEQSLERVEKMRKESGRKVSLVGWSLGGIYAREIAKLMPEAVRCVITLGTPFTGSPKATNAWRIYELASGHKLDDPKLLAKVREAPPVPTTSVYSRTDGVVAWQCSVNEPAKHVENIEVTASHVGMGVNPVAWYAVADRLAQAQGRWKPFHRNGWRQWVYPDPERIGDD</sequence>
<gene>
    <name evidence="1" type="ORF">DSM104440_01144</name>
</gene>
<dbReference type="InterPro" id="IPR029058">
    <property type="entry name" value="AB_hydrolase_fold"/>
</dbReference>
<accession>A0A6M4H5Y4</accession>
<keyword evidence="2" id="KW-1185">Reference proteome</keyword>
<dbReference type="InParanoid" id="A0A6M4H5Y4"/>
<dbReference type="Proteomes" id="UP000503096">
    <property type="component" value="Chromosome"/>
</dbReference>
<name>A0A6M4H5Y4_9PROT</name>
<dbReference type="KEGG" id="upl:DSM104440_01144"/>
<reference evidence="1 2" key="1">
    <citation type="submission" date="2020-04" db="EMBL/GenBank/DDBJ databases">
        <title>Usitatibacter rugosus gen. nov., sp. nov. and Usitatibacter palustris sp. nov., novel members of Usitatibacteraceae fam. nov. within the order Nitrosomonadales isolated from soil.</title>
        <authorList>
            <person name="Huber K.J."/>
            <person name="Neumann-Schaal M."/>
            <person name="Geppert A."/>
            <person name="Luckner M."/>
            <person name="Wanner G."/>
            <person name="Overmann J."/>
        </authorList>
    </citation>
    <scope>NUCLEOTIDE SEQUENCE [LARGE SCALE GENOMIC DNA]</scope>
    <source>
        <strain evidence="1 2">Swamp67</strain>
    </source>
</reference>
<evidence type="ECO:0000313" key="1">
    <source>
        <dbReference type="EMBL" id="QJR14348.1"/>
    </source>
</evidence>
<dbReference type="SUPFAM" id="SSF53474">
    <property type="entry name" value="alpha/beta-Hydrolases"/>
    <property type="match status" value="1"/>
</dbReference>
<dbReference type="Gene3D" id="3.40.50.1820">
    <property type="entry name" value="alpha/beta hydrolase"/>
    <property type="match status" value="1"/>
</dbReference>
<evidence type="ECO:0000313" key="2">
    <source>
        <dbReference type="Proteomes" id="UP000503096"/>
    </source>
</evidence>
<dbReference type="AlphaFoldDB" id="A0A6M4H5Y4"/>
<proteinExistence type="predicted"/>